<evidence type="ECO:0000313" key="1">
    <source>
        <dbReference type="EMBL" id="WGV16495.1"/>
    </source>
</evidence>
<dbReference type="RefSeq" id="WP_281466890.1">
    <property type="nucleotide sequence ID" value="NZ_CP124535.1"/>
</dbReference>
<evidence type="ECO:0000313" key="2">
    <source>
        <dbReference type="Proteomes" id="UP001230978"/>
    </source>
</evidence>
<dbReference type="Proteomes" id="UP001230978">
    <property type="component" value="Chromosome"/>
</dbReference>
<dbReference type="InterPro" id="IPR007833">
    <property type="entry name" value="Capsule_polysaccharide_synth"/>
</dbReference>
<dbReference type="CDD" id="cd16439">
    <property type="entry name" value="beta_Kdo_transferase_KpsC_2"/>
    <property type="match status" value="1"/>
</dbReference>
<organism evidence="1 2">
    <name type="scientific">Fuscovulum ytuae</name>
    <dbReference type="NCBI Taxonomy" id="3042299"/>
    <lineage>
        <taxon>Bacteria</taxon>
        <taxon>Pseudomonadati</taxon>
        <taxon>Pseudomonadota</taxon>
        <taxon>Alphaproteobacteria</taxon>
        <taxon>Rhodobacterales</taxon>
        <taxon>Paracoccaceae</taxon>
        <taxon>Fuscovulum</taxon>
    </lineage>
</organism>
<keyword evidence="2" id="KW-1185">Reference proteome</keyword>
<sequence length="685" mass="74364">MPDQSNSTAGAIPRRLRFLNGGFLNPDLRRILAAAGHELRAGLPRPGEGVVVWGQSPTAWRGERAASRHGAPLIRVEDAFLRSLRPGRQRGRGNGPLGLLIDPVGLHYDGSAPSLIEEILRQNELNDSNLLLRAKDGIGRIQAGHLSKYNIHDPGMAAPPPGYVLLVDQTRGDASIRYSGASEATFQTMLATAREEHPTARIVIKTHPETRAGLRPGHFDAAHLPPGVTLCDDPISPWALLEGAIAVYTVSSQMGFEAILAGHRPRVFGQPFYAGWGLTVDEQPLPRRRRSLTRAQLFAAAMILAPTWVDPCRNRLCSFEEALDQLEADVFAWRADRYGHVALKMRLWKRAPLQQVFGREKPVVFADSPEKAARIAAKSGRRLIGWGDRAPDLPGLIRVEDGFLRSRGLGADLIPPLSLVMDDLGLYFDPTRESRLERLILAPPPPGGVGRAERLIARLIALQVSKYNLTCAPLPDLPQGHRILVPGQVEDDASIRLGAGEVKTNLALLEAARAANPDAVILYKPHPDVEAGLRPGSINPAALAGLADAVLTQADPIALIAACDEVWTITSTLGFEALLRGKPVTTLGVPFYAGWGLTRDLGPVPSRRSRRADGSLQPRPTLAALAHAALIAYPRYFDPVTRRPCPPEVALDRLAHGPIPHPGRANRLLAKLQGAFAGHAHLWRR</sequence>
<dbReference type="Pfam" id="PF05159">
    <property type="entry name" value="Capsule_synth"/>
    <property type="match status" value="2"/>
</dbReference>
<proteinExistence type="predicted"/>
<protein>
    <submittedName>
        <fullName evidence="1">Capsular polysaccharide biosynthesis protein</fullName>
    </submittedName>
</protein>
<name>A0ABY8Q878_9RHOB</name>
<dbReference type="EMBL" id="CP124535">
    <property type="protein sequence ID" value="WGV16495.1"/>
    <property type="molecule type" value="Genomic_DNA"/>
</dbReference>
<accession>A0ABY8Q878</accession>
<gene>
    <name evidence="1" type="ORF">QF092_01375</name>
</gene>
<dbReference type="CDD" id="cd16440">
    <property type="entry name" value="beta_Kdo_transferase_KpsC_1"/>
    <property type="match status" value="1"/>
</dbReference>
<reference evidence="1 2" key="1">
    <citation type="submission" date="2023-04" db="EMBL/GenBank/DDBJ databases">
        <title>YMD61, complete Genome.</title>
        <authorList>
            <person name="Zhang J."/>
        </authorList>
    </citation>
    <scope>NUCLEOTIDE SEQUENCE [LARGE SCALE GENOMIC DNA]</scope>
    <source>
        <strain evidence="1 2">YMD61</strain>
    </source>
</reference>